<evidence type="ECO:0000259" key="2">
    <source>
        <dbReference type="Pfam" id="PF10881"/>
    </source>
</evidence>
<feature type="region of interest" description="Disordered" evidence="1">
    <location>
        <begin position="172"/>
        <end position="194"/>
    </location>
</feature>
<dbReference type="PIRSF" id="PIRSF028063">
    <property type="entry name" value="UCP028063"/>
    <property type="match status" value="1"/>
</dbReference>
<sequence length="194" mass="21535">MEIILLLFVVVLIAVAVVASRMSESYVPYPYKMKDVTFCSAQEAQFLTLLDKAVSDDFRIFTKVRLSDLVSVKSGLSRAAQKDAQTKASQRILDYVLCDIETMEIKAVIELEPASPQLNQQKRNLFLKNALGAAGLPFLRFKAQPGYRVAELKQYIHAKIQQAEHIKAAIPGDQQRPATGENHGKHGHESPIAA</sequence>
<dbReference type="Pfam" id="PF10881">
    <property type="entry name" value="DUF2726"/>
    <property type="match status" value="1"/>
</dbReference>
<reference evidence="3 4" key="1">
    <citation type="journal article" date="2018" name="Nat. Biotechnol.">
        <title>A standardized bacterial taxonomy based on genome phylogeny substantially revises the tree of life.</title>
        <authorList>
            <person name="Parks D.H."/>
            <person name="Chuvochina M."/>
            <person name="Waite D.W."/>
            <person name="Rinke C."/>
            <person name="Skarshewski A."/>
            <person name="Chaumeil P.A."/>
            <person name="Hugenholtz P."/>
        </authorList>
    </citation>
    <scope>NUCLEOTIDE SEQUENCE [LARGE SCALE GENOMIC DNA]</scope>
    <source>
        <strain evidence="3">UBA9360</strain>
    </source>
</reference>
<dbReference type="Proteomes" id="UP000262878">
    <property type="component" value="Unassembled WGS sequence"/>
</dbReference>
<dbReference type="InterPro" id="IPR014538">
    <property type="entry name" value="UCP028063_topo_Znf"/>
</dbReference>
<dbReference type="AlphaFoldDB" id="A0A348WQ72"/>
<dbReference type="EMBL" id="DMUP01000183">
    <property type="protein sequence ID" value="HAR56684.1"/>
    <property type="molecule type" value="Genomic_DNA"/>
</dbReference>
<comment type="caution">
    <text evidence="3">The sequence shown here is derived from an EMBL/GenBank/DDBJ whole genome shotgun (WGS) entry which is preliminary data.</text>
</comment>
<dbReference type="InterPro" id="IPR024402">
    <property type="entry name" value="DUF2726"/>
</dbReference>
<evidence type="ECO:0000313" key="3">
    <source>
        <dbReference type="EMBL" id="HAR56684.1"/>
    </source>
</evidence>
<protein>
    <recommendedName>
        <fullName evidence="2">DUF2726 domain-containing protein</fullName>
    </recommendedName>
</protein>
<gene>
    <name evidence="3" type="ORF">DCR58_07865</name>
</gene>
<evidence type="ECO:0000313" key="4">
    <source>
        <dbReference type="Proteomes" id="UP000262878"/>
    </source>
</evidence>
<accession>A0A348WQ72</accession>
<organism evidence="3 4">
    <name type="scientific">Idiomarina baltica</name>
    <dbReference type="NCBI Taxonomy" id="190892"/>
    <lineage>
        <taxon>Bacteria</taxon>
        <taxon>Pseudomonadati</taxon>
        <taxon>Pseudomonadota</taxon>
        <taxon>Gammaproteobacteria</taxon>
        <taxon>Alteromonadales</taxon>
        <taxon>Idiomarinaceae</taxon>
        <taxon>Idiomarina</taxon>
    </lineage>
</organism>
<proteinExistence type="predicted"/>
<name>A0A348WQ72_9GAMM</name>
<feature type="domain" description="DUF2726" evidence="2">
    <location>
        <begin position="40"/>
        <end position="158"/>
    </location>
</feature>
<feature type="compositionally biased region" description="Basic and acidic residues" evidence="1">
    <location>
        <begin position="182"/>
        <end position="194"/>
    </location>
</feature>
<evidence type="ECO:0000256" key="1">
    <source>
        <dbReference type="SAM" id="MobiDB-lite"/>
    </source>
</evidence>